<dbReference type="InterPro" id="IPR036523">
    <property type="entry name" value="SurE-like_sf"/>
</dbReference>
<dbReference type="InterPro" id="IPR030048">
    <property type="entry name" value="SurE"/>
</dbReference>
<dbReference type="PANTHER" id="PTHR30457">
    <property type="entry name" value="5'-NUCLEOTIDASE SURE"/>
    <property type="match status" value="1"/>
</dbReference>
<dbReference type="OrthoDB" id="4018688at2759"/>
<gene>
    <name evidence="7" type="ORF">VP1G_03661</name>
</gene>
<evidence type="ECO:0000256" key="4">
    <source>
        <dbReference type="SAM" id="MobiDB-lite"/>
    </source>
</evidence>
<accession>A0A194UXR5</accession>
<feature type="signal peptide" evidence="5">
    <location>
        <begin position="1"/>
        <end position="22"/>
    </location>
</feature>
<evidence type="ECO:0000313" key="8">
    <source>
        <dbReference type="Proteomes" id="UP000078576"/>
    </source>
</evidence>
<feature type="region of interest" description="Disordered" evidence="4">
    <location>
        <begin position="56"/>
        <end position="94"/>
    </location>
</feature>
<dbReference type="EMBL" id="KN714688">
    <property type="protein sequence ID" value="KUI56381.1"/>
    <property type="molecule type" value="Genomic_DNA"/>
</dbReference>
<keyword evidence="2" id="KW-0479">Metal-binding</keyword>
<proteinExistence type="inferred from homology"/>
<protein>
    <submittedName>
        <fullName evidence="7">Acid phosphatase</fullName>
    </submittedName>
</protein>
<sequence>MGVRSFFQIVSVAALAVGGSQGIRIIQSNDDGWAELYLRSFHDALLSSGHDAVISAPAENKSGRGSLDEDPEPRTDACEYDSCPANTDATTGTNSSDTRLNWVNSYPATSMRYGIDSIAPALWDGAAPEFAVAGPNVGSNLYLQNHFSGTVGAACYAAGTAGIPAIAFSGLSEGRLAWNVTPVPERSLVYADLAANLTNAVIESGAPYLPDGIFLNVNFPTVTGDCTAASAFKFVMSRIDPRTVFSAADVNTCGSTALPTELSVVETDGCYASVSVGLCSDKTTADAATQQIVLDKLDGLLTCLP</sequence>
<evidence type="ECO:0000256" key="1">
    <source>
        <dbReference type="ARBA" id="ARBA00011062"/>
    </source>
</evidence>
<evidence type="ECO:0000256" key="3">
    <source>
        <dbReference type="ARBA" id="ARBA00022801"/>
    </source>
</evidence>
<feature type="compositionally biased region" description="Polar residues" evidence="4">
    <location>
        <begin position="84"/>
        <end position="94"/>
    </location>
</feature>
<evidence type="ECO:0000256" key="5">
    <source>
        <dbReference type="SAM" id="SignalP"/>
    </source>
</evidence>
<dbReference type="STRING" id="694573.A0A194UXR5"/>
<dbReference type="GO" id="GO:0046872">
    <property type="term" value="F:metal ion binding"/>
    <property type="evidence" value="ECO:0007669"/>
    <property type="project" value="UniProtKB-KW"/>
</dbReference>
<feature type="domain" description="Survival protein SurE-like phosphatase/nucleotidase" evidence="6">
    <location>
        <begin position="25"/>
        <end position="224"/>
    </location>
</feature>
<dbReference type="AlphaFoldDB" id="A0A194UXR5"/>
<organism evidence="7 8">
    <name type="scientific">Cytospora mali</name>
    <name type="common">Apple Valsa canker fungus</name>
    <name type="synonym">Valsa mali</name>
    <dbReference type="NCBI Taxonomy" id="578113"/>
    <lineage>
        <taxon>Eukaryota</taxon>
        <taxon>Fungi</taxon>
        <taxon>Dikarya</taxon>
        <taxon>Ascomycota</taxon>
        <taxon>Pezizomycotina</taxon>
        <taxon>Sordariomycetes</taxon>
        <taxon>Sordariomycetidae</taxon>
        <taxon>Diaporthales</taxon>
        <taxon>Cytosporaceae</taxon>
        <taxon>Cytospora</taxon>
    </lineage>
</organism>
<evidence type="ECO:0000259" key="6">
    <source>
        <dbReference type="Pfam" id="PF01975"/>
    </source>
</evidence>
<keyword evidence="5" id="KW-0732">Signal</keyword>
<keyword evidence="8" id="KW-1185">Reference proteome</keyword>
<dbReference type="InterPro" id="IPR002828">
    <property type="entry name" value="SurE-like_Pase/nucleotidase"/>
</dbReference>
<evidence type="ECO:0000313" key="7">
    <source>
        <dbReference type="EMBL" id="KUI56381.1"/>
    </source>
</evidence>
<dbReference type="SUPFAM" id="SSF64167">
    <property type="entry name" value="SurE-like"/>
    <property type="match status" value="1"/>
</dbReference>
<dbReference type="Gene3D" id="3.40.1210.10">
    <property type="entry name" value="Survival protein SurE-like phosphatase/nucleotidase"/>
    <property type="match status" value="1"/>
</dbReference>
<dbReference type="GO" id="GO:0008252">
    <property type="term" value="F:nucleotidase activity"/>
    <property type="evidence" value="ECO:0007669"/>
    <property type="project" value="InterPro"/>
</dbReference>
<feature type="chain" id="PRO_5008265974" evidence="5">
    <location>
        <begin position="23"/>
        <end position="305"/>
    </location>
</feature>
<dbReference type="PANTHER" id="PTHR30457:SF0">
    <property type="entry name" value="PHOSPHATASE, PUTATIVE (AFU_ORTHOLOGUE AFUA_4G01070)-RELATED"/>
    <property type="match status" value="1"/>
</dbReference>
<keyword evidence="3" id="KW-0378">Hydrolase</keyword>
<dbReference type="Proteomes" id="UP000078576">
    <property type="component" value="Unassembled WGS sequence"/>
</dbReference>
<reference evidence="8" key="1">
    <citation type="submission" date="2014-12" db="EMBL/GenBank/DDBJ databases">
        <title>Genome Sequence of Valsa Canker Pathogens Uncovers a Specific Adaption of Colonization on Woody Bark.</title>
        <authorList>
            <person name="Yin Z."/>
            <person name="Liu H."/>
            <person name="Gao X."/>
            <person name="Li Z."/>
            <person name="Song N."/>
            <person name="Ke X."/>
            <person name="Dai Q."/>
            <person name="Wu Y."/>
            <person name="Sun Y."/>
            <person name="Xu J.-R."/>
            <person name="Kang Z.K."/>
            <person name="Wang L."/>
            <person name="Huang L."/>
        </authorList>
    </citation>
    <scope>NUCLEOTIDE SEQUENCE [LARGE SCALE GENOMIC DNA]</scope>
    <source>
        <strain evidence="8">SXYL134</strain>
    </source>
</reference>
<name>A0A194UXR5_CYTMA</name>
<comment type="similarity">
    <text evidence="1">Belongs to the SurE nucleotidase family.</text>
</comment>
<evidence type="ECO:0000256" key="2">
    <source>
        <dbReference type="ARBA" id="ARBA00022723"/>
    </source>
</evidence>
<dbReference type="Pfam" id="PF01975">
    <property type="entry name" value="SurE"/>
    <property type="match status" value="1"/>
</dbReference>